<dbReference type="InterPro" id="IPR018710">
    <property type="entry name" value="DUF2232"/>
</dbReference>
<dbReference type="EMBL" id="DRUY01000027">
    <property type="protein sequence ID" value="HHI65043.1"/>
    <property type="molecule type" value="Genomic_DNA"/>
</dbReference>
<evidence type="ECO:0000256" key="1">
    <source>
        <dbReference type="SAM" id="Phobius"/>
    </source>
</evidence>
<reference evidence="2" key="1">
    <citation type="journal article" date="2020" name="mSystems">
        <title>Genome- and Community-Level Interaction Insights into Carbon Utilization and Element Cycling Functions of Hydrothermarchaeota in Hydrothermal Sediment.</title>
        <authorList>
            <person name="Zhou Z."/>
            <person name="Liu Y."/>
            <person name="Xu W."/>
            <person name="Pan J."/>
            <person name="Luo Z.H."/>
            <person name="Li M."/>
        </authorList>
    </citation>
    <scope>NUCLEOTIDE SEQUENCE [LARGE SCALE GENOMIC DNA]</scope>
    <source>
        <strain evidence="2">SpSt-1019</strain>
    </source>
</reference>
<gene>
    <name evidence="2" type="ORF">ENL70_00660</name>
</gene>
<keyword evidence="1" id="KW-0472">Membrane</keyword>
<feature type="transmembrane region" description="Helical" evidence="1">
    <location>
        <begin position="35"/>
        <end position="62"/>
    </location>
</feature>
<evidence type="ECO:0000313" key="2">
    <source>
        <dbReference type="EMBL" id="HHI65043.1"/>
    </source>
</evidence>
<organism evidence="2">
    <name type="scientific">Thermodesulfobium narugense</name>
    <dbReference type="NCBI Taxonomy" id="184064"/>
    <lineage>
        <taxon>Bacteria</taxon>
        <taxon>Pseudomonadati</taxon>
        <taxon>Thermodesulfobiota</taxon>
        <taxon>Thermodesulfobiia</taxon>
        <taxon>Thermodesulfobiales</taxon>
        <taxon>Thermodesulfobiaceae</taxon>
        <taxon>Thermodesulfobium</taxon>
    </lineage>
</organism>
<accession>A0A7C5KCW3</accession>
<feature type="transmembrane region" description="Helical" evidence="1">
    <location>
        <begin position="294"/>
        <end position="320"/>
    </location>
</feature>
<feature type="transmembrane region" description="Helical" evidence="1">
    <location>
        <begin position="187"/>
        <end position="212"/>
    </location>
</feature>
<dbReference type="PANTHER" id="PTHR41324">
    <property type="entry name" value="MEMBRANE PROTEIN-RELATED"/>
    <property type="match status" value="1"/>
</dbReference>
<protein>
    <submittedName>
        <fullName evidence="2">DUF2232 domain-containing protein</fullName>
    </submittedName>
</protein>
<proteinExistence type="predicted"/>
<name>A0A7C5KCW3_9BACT</name>
<feature type="transmembrane region" description="Helical" evidence="1">
    <location>
        <begin position="233"/>
        <end position="251"/>
    </location>
</feature>
<feature type="transmembrane region" description="Helical" evidence="1">
    <location>
        <begin position="97"/>
        <end position="116"/>
    </location>
</feature>
<feature type="transmembrane region" description="Helical" evidence="1">
    <location>
        <begin position="74"/>
        <end position="91"/>
    </location>
</feature>
<sequence>MFRTCSLCSKFFANYSKYLGGGYLFKKNFDAVETVLASSLVVFFVLFGFYVPTLGFLGLLLMAVPICVITYKKGIFYGLLSLFLSGIVLAILLPYLISVIICAINFSLGIVMGQILKKEKPINVLLATTAALAGLFALGIAYFILTGPKDLMNNLYAAFESYMISYYQGSSQITTDEIKQFVKSLEIYLPSLIILLFFVWSAFQYKIVLYILRYVYKIEIAQFGDFKEIRIPYELSLLFLISLIASFFPISSEIKNVFLNIELILTLVYMFAGISVLLYILSKKLFFKNNTLTRIINFIIVLLFVFVPFLSFLLIFLGIFDSVFNMRKYFHSKF</sequence>
<keyword evidence="1" id="KW-0812">Transmembrane</keyword>
<keyword evidence="1" id="KW-1133">Transmembrane helix</keyword>
<feature type="transmembrane region" description="Helical" evidence="1">
    <location>
        <begin position="257"/>
        <end position="282"/>
    </location>
</feature>
<dbReference type="PANTHER" id="PTHR41324:SF1">
    <property type="entry name" value="DUF2232 DOMAIN-CONTAINING PROTEIN"/>
    <property type="match status" value="1"/>
</dbReference>
<dbReference type="Pfam" id="PF09991">
    <property type="entry name" value="DUF2232"/>
    <property type="match status" value="1"/>
</dbReference>
<feature type="transmembrane region" description="Helical" evidence="1">
    <location>
        <begin position="123"/>
        <end position="145"/>
    </location>
</feature>
<comment type="caution">
    <text evidence="2">The sequence shown here is derived from an EMBL/GenBank/DDBJ whole genome shotgun (WGS) entry which is preliminary data.</text>
</comment>
<dbReference type="AlphaFoldDB" id="A0A7C5KCW3"/>